<dbReference type="AlphaFoldDB" id="A0A9P8L2M5"/>
<sequence length="104" mass="11796">MIGDRMTLRGASTKDGVGQDPIDWVIRNGTSGHIGCNEECAFCKNPFDRLRKLVKHLEDCKVEKSRDKQGICPSPMQYLALRRKDQLCKSALKQMEQQTNQDGK</sequence>
<comment type="caution">
    <text evidence="2">The sequence shown here is derived from an EMBL/GenBank/DDBJ whole genome shotgun (WGS) entry which is preliminary data.</text>
</comment>
<protein>
    <submittedName>
        <fullName evidence="2">Uncharacterized protein</fullName>
    </submittedName>
</protein>
<evidence type="ECO:0000313" key="3">
    <source>
        <dbReference type="Proteomes" id="UP000698800"/>
    </source>
</evidence>
<evidence type="ECO:0000256" key="1">
    <source>
        <dbReference type="SAM" id="MobiDB-lite"/>
    </source>
</evidence>
<dbReference type="OrthoDB" id="5417329at2759"/>
<proteinExistence type="predicted"/>
<organism evidence="2 3">
    <name type="scientific">Glutinoglossum americanum</name>
    <dbReference type="NCBI Taxonomy" id="1670608"/>
    <lineage>
        <taxon>Eukaryota</taxon>
        <taxon>Fungi</taxon>
        <taxon>Dikarya</taxon>
        <taxon>Ascomycota</taxon>
        <taxon>Pezizomycotina</taxon>
        <taxon>Geoglossomycetes</taxon>
        <taxon>Geoglossales</taxon>
        <taxon>Geoglossaceae</taxon>
        <taxon>Glutinoglossum</taxon>
    </lineage>
</organism>
<keyword evidence="3" id="KW-1185">Reference proteome</keyword>
<gene>
    <name evidence="2" type="ORF">FGG08_004318</name>
</gene>
<accession>A0A9P8L2M5</accession>
<dbReference type="Proteomes" id="UP000698800">
    <property type="component" value="Unassembled WGS sequence"/>
</dbReference>
<dbReference type="EMBL" id="JAGHQL010000085">
    <property type="protein sequence ID" value="KAH0539146.1"/>
    <property type="molecule type" value="Genomic_DNA"/>
</dbReference>
<name>A0A9P8L2M5_9PEZI</name>
<evidence type="ECO:0000313" key="2">
    <source>
        <dbReference type="EMBL" id="KAH0539146.1"/>
    </source>
</evidence>
<reference evidence="2" key="1">
    <citation type="submission" date="2021-03" db="EMBL/GenBank/DDBJ databases">
        <title>Comparative genomics and phylogenomic investigation of the class Geoglossomycetes provide insights into ecological specialization and systematics.</title>
        <authorList>
            <person name="Melie T."/>
            <person name="Pirro S."/>
            <person name="Miller A.N."/>
            <person name="Quandt A."/>
        </authorList>
    </citation>
    <scope>NUCLEOTIDE SEQUENCE</scope>
    <source>
        <strain evidence="2">GBOQ0MN5Z8</strain>
    </source>
</reference>
<feature type="region of interest" description="Disordered" evidence="1">
    <location>
        <begin position="1"/>
        <end position="20"/>
    </location>
</feature>